<proteinExistence type="predicted"/>
<sequence length="205" mass="21897">MSTFTPSDAIDLSKERDWPAQIGMLDWDNTNIVFTKRSLLEFLKYAGVTVDTNFTNIQKLPRYAQFGKLSGGANTNELPAAGTTPSTTSTTSSPSAPASDFKPTRRVREPPGGSHANIFNFNGDDNDALAAAPQKPFQPSTAEAAPAPAAEPQAESEEADSQSKSKRTTSGVAGLWAPAEQSESFKPTRRVREMPGGKDSISGLF</sequence>
<dbReference type="InParanoid" id="A0A5C3PU12"/>
<evidence type="ECO:0000256" key="1">
    <source>
        <dbReference type="SAM" id="MobiDB-lite"/>
    </source>
</evidence>
<gene>
    <name evidence="2" type="ORF">K466DRAFT_512101</name>
</gene>
<dbReference type="EMBL" id="ML210986">
    <property type="protein sequence ID" value="TFK93146.1"/>
    <property type="molecule type" value="Genomic_DNA"/>
</dbReference>
<reference evidence="2 3" key="1">
    <citation type="journal article" date="2019" name="Nat. Ecol. Evol.">
        <title>Megaphylogeny resolves global patterns of mushroom evolution.</title>
        <authorList>
            <person name="Varga T."/>
            <person name="Krizsan K."/>
            <person name="Foldi C."/>
            <person name="Dima B."/>
            <person name="Sanchez-Garcia M."/>
            <person name="Sanchez-Ramirez S."/>
            <person name="Szollosi G.J."/>
            <person name="Szarkandi J.G."/>
            <person name="Papp V."/>
            <person name="Albert L."/>
            <person name="Andreopoulos W."/>
            <person name="Angelini C."/>
            <person name="Antonin V."/>
            <person name="Barry K.W."/>
            <person name="Bougher N.L."/>
            <person name="Buchanan P."/>
            <person name="Buyck B."/>
            <person name="Bense V."/>
            <person name="Catcheside P."/>
            <person name="Chovatia M."/>
            <person name="Cooper J."/>
            <person name="Damon W."/>
            <person name="Desjardin D."/>
            <person name="Finy P."/>
            <person name="Geml J."/>
            <person name="Haridas S."/>
            <person name="Hughes K."/>
            <person name="Justo A."/>
            <person name="Karasinski D."/>
            <person name="Kautmanova I."/>
            <person name="Kiss B."/>
            <person name="Kocsube S."/>
            <person name="Kotiranta H."/>
            <person name="LaButti K.M."/>
            <person name="Lechner B.E."/>
            <person name="Liimatainen K."/>
            <person name="Lipzen A."/>
            <person name="Lukacs Z."/>
            <person name="Mihaltcheva S."/>
            <person name="Morgado L.N."/>
            <person name="Niskanen T."/>
            <person name="Noordeloos M.E."/>
            <person name="Ohm R.A."/>
            <person name="Ortiz-Santana B."/>
            <person name="Ovrebo C."/>
            <person name="Racz N."/>
            <person name="Riley R."/>
            <person name="Savchenko A."/>
            <person name="Shiryaev A."/>
            <person name="Soop K."/>
            <person name="Spirin V."/>
            <person name="Szebenyi C."/>
            <person name="Tomsovsky M."/>
            <person name="Tulloss R.E."/>
            <person name="Uehling J."/>
            <person name="Grigoriev I.V."/>
            <person name="Vagvolgyi C."/>
            <person name="Papp T."/>
            <person name="Martin F.M."/>
            <person name="Miettinen O."/>
            <person name="Hibbett D.S."/>
            <person name="Nagy L.G."/>
        </authorList>
    </citation>
    <scope>NUCLEOTIDE SEQUENCE [LARGE SCALE GENOMIC DNA]</scope>
    <source>
        <strain evidence="2 3">HHB13444</strain>
    </source>
</reference>
<keyword evidence="3" id="KW-1185">Reference proteome</keyword>
<protein>
    <submittedName>
        <fullName evidence="2">Uncharacterized protein</fullName>
    </submittedName>
</protein>
<dbReference type="Proteomes" id="UP000308197">
    <property type="component" value="Unassembled WGS sequence"/>
</dbReference>
<organism evidence="2 3">
    <name type="scientific">Polyporus arcularius HHB13444</name>
    <dbReference type="NCBI Taxonomy" id="1314778"/>
    <lineage>
        <taxon>Eukaryota</taxon>
        <taxon>Fungi</taxon>
        <taxon>Dikarya</taxon>
        <taxon>Basidiomycota</taxon>
        <taxon>Agaricomycotina</taxon>
        <taxon>Agaricomycetes</taxon>
        <taxon>Polyporales</taxon>
        <taxon>Polyporaceae</taxon>
        <taxon>Polyporus</taxon>
    </lineage>
</organism>
<feature type="compositionally biased region" description="Low complexity" evidence="1">
    <location>
        <begin position="79"/>
        <end position="99"/>
    </location>
</feature>
<name>A0A5C3PU12_9APHY</name>
<feature type="region of interest" description="Disordered" evidence="1">
    <location>
        <begin position="74"/>
        <end position="205"/>
    </location>
</feature>
<dbReference type="AlphaFoldDB" id="A0A5C3PU12"/>
<evidence type="ECO:0000313" key="2">
    <source>
        <dbReference type="EMBL" id="TFK93146.1"/>
    </source>
</evidence>
<accession>A0A5C3PU12</accession>
<feature type="compositionally biased region" description="Low complexity" evidence="1">
    <location>
        <begin position="138"/>
        <end position="153"/>
    </location>
</feature>
<evidence type="ECO:0000313" key="3">
    <source>
        <dbReference type="Proteomes" id="UP000308197"/>
    </source>
</evidence>